<accession>A0A0U9HBN8</accession>
<keyword evidence="2" id="KW-1185">Reference proteome</keyword>
<dbReference type="AlphaFoldDB" id="A0A0U9HBN8"/>
<dbReference type="Proteomes" id="UP000062160">
    <property type="component" value="Unassembled WGS sequence"/>
</dbReference>
<proteinExistence type="predicted"/>
<evidence type="ECO:0000313" key="1">
    <source>
        <dbReference type="EMBL" id="GAQ24169.1"/>
    </source>
</evidence>
<dbReference type="EMBL" id="DF976996">
    <property type="protein sequence ID" value="GAQ24169.1"/>
    <property type="molecule type" value="Genomic_DNA"/>
</dbReference>
<gene>
    <name evidence="1" type="ORF">TSYNT_26</name>
</gene>
<organism evidence="1">
    <name type="scientific">Tepidanaerobacter syntrophicus</name>
    <dbReference type="NCBI Taxonomy" id="224999"/>
    <lineage>
        <taxon>Bacteria</taxon>
        <taxon>Bacillati</taxon>
        <taxon>Bacillota</taxon>
        <taxon>Clostridia</taxon>
        <taxon>Thermosediminibacterales</taxon>
        <taxon>Tepidanaerobacteraceae</taxon>
        <taxon>Tepidanaerobacter</taxon>
    </lineage>
</organism>
<name>A0A0U9HBN8_9FIRM</name>
<reference evidence="1" key="1">
    <citation type="journal article" date="2016" name="Genome Announc.">
        <title>Draft Genome Sequence of the Syntrophic Lactate-Degrading Bacterium Tepidanaerobacter syntrophicus JLT.</title>
        <authorList>
            <person name="Matsuura N."/>
            <person name="Ohashi A."/>
            <person name="Tourlousse D.M."/>
            <person name="Sekiguchi Y."/>
        </authorList>
    </citation>
    <scope>NUCLEOTIDE SEQUENCE [LARGE SCALE GENOMIC DNA]</scope>
    <source>
        <strain evidence="1">JL</strain>
    </source>
</reference>
<protein>
    <submittedName>
        <fullName evidence="1">Uncharacterized protein</fullName>
    </submittedName>
</protein>
<sequence>MSDFKHLTEALGNLDEEEVLRILKDFVASNPSQEEA</sequence>
<feature type="non-terminal residue" evidence="1">
    <location>
        <position position="36"/>
    </location>
</feature>
<evidence type="ECO:0000313" key="2">
    <source>
        <dbReference type="Proteomes" id="UP000062160"/>
    </source>
</evidence>